<evidence type="ECO:0000256" key="8">
    <source>
        <dbReference type="RuleBase" id="RU365088"/>
    </source>
</evidence>
<name>A0A252BV36_9PROT</name>
<evidence type="ECO:0000259" key="9">
    <source>
        <dbReference type="PROSITE" id="PS50850"/>
    </source>
</evidence>
<dbReference type="PANTHER" id="PTHR23502">
    <property type="entry name" value="MAJOR FACILITATOR SUPERFAMILY"/>
    <property type="match status" value="1"/>
</dbReference>
<dbReference type="eggNOG" id="COG2814">
    <property type="taxonomic scope" value="Bacteria"/>
</dbReference>
<dbReference type="GO" id="GO:1990961">
    <property type="term" value="P:xenobiotic detoxification by transmembrane export across the plasma membrane"/>
    <property type="evidence" value="ECO:0007669"/>
    <property type="project" value="InterPro"/>
</dbReference>
<dbReference type="Pfam" id="PF07690">
    <property type="entry name" value="MFS_1"/>
    <property type="match status" value="1"/>
</dbReference>
<dbReference type="Proteomes" id="UP000194931">
    <property type="component" value="Unassembled WGS sequence"/>
</dbReference>
<feature type="transmembrane region" description="Helical" evidence="8">
    <location>
        <begin position="151"/>
        <end position="172"/>
    </location>
</feature>
<gene>
    <name evidence="10" type="ORF">HK26_12845</name>
</gene>
<dbReference type="InterPro" id="IPR011701">
    <property type="entry name" value="MFS"/>
</dbReference>
<feature type="transmembrane region" description="Helical" evidence="8">
    <location>
        <begin position="56"/>
        <end position="77"/>
    </location>
</feature>
<feature type="transmembrane region" description="Helical" evidence="8">
    <location>
        <begin position="114"/>
        <end position="139"/>
    </location>
</feature>
<dbReference type="STRING" id="1236501.GCA_000613865_03040"/>
<feature type="transmembrane region" description="Helical" evidence="8">
    <location>
        <begin position="362"/>
        <end position="387"/>
    </location>
</feature>
<reference evidence="11" key="1">
    <citation type="submission" date="2014-06" db="EMBL/GenBank/DDBJ databases">
        <authorList>
            <person name="Winans N.J."/>
            <person name="Newell P.D."/>
            <person name="Douglas A.E."/>
        </authorList>
    </citation>
    <scope>NUCLEOTIDE SEQUENCE [LARGE SCALE GENOMIC DNA]</scope>
</reference>
<dbReference type="AlphaFoldDB" id="A0A252BV36"/>
<organism evidence="10 11">
    <name type="scientific">Acetobacter okinawensis</name>
    <dbReference type="NCBI Taxonomy" id="1076594"/>
    <lineage>
        <taxon>Bacteria</taxon>
        <taxon>Pseudomonadati</taxon>
        <taxon>Pseudomonadota</taxon>
        <taxon>Alphaproteobacteria</taxon>
        <taxon>Acetobacterales</taxon>
        <taxon>Acetobacteraceae</taxon>
        <taxon>Acetobacter</taxon>
    </lineage>
</organism>
<dbReference type="Gene3D" id="1.20.1720.10">
    <property type="entry name" value="Multidrug resistance protein D"/>
    <property type="match status" value="1"/>
</dbReference>
<keyword evidence="3 8" id="KW-0813">Transport</keyword>
<evidence type="ECO:0000313" key="11">
    <source>
        <dbReference type="Proteomes" id="UP000194931"/>
    </source>
</evidence>
<evidence type="ECO:0000313" key="10">
    <source>
        <dbReference type="EMBL" id="OUJ12783.1"/>
    </source>
</evidence>
<comment type="similarity">
    <text evidence="2 8">Belongs to the major facilitator superfamily. Bcr/CmlA family.</text>
</comment>
<feature type="transmembrane region" description="Helical" evidence="8">
    <location>
        <begin position="228"/>
        <end position="254"/>
    </location>
</feature>
<feature type="transmembrane region" description="Helical" evidence="8">
    <location>
        <begin position="178"/>
        <end position="198"/>
    </location>
</feature>
<dbReference type="SUPFAM" id="SSF103473">
    <property type="entry name" value="MFS general substrate transporter"/>
    <property type="match status" value="1"/>
</dbReference>
<keyword evidence="5 8" id="KW-0812">Transmembrane</keyword>
<feature type="transmembrane region" description="Helical" evidence="8">
    <location>
        <begin position="89"/>
        <end position="108"/>
    </location>
</feature>
<evidence type="ECO:0000256" key="1">
    <source>
        <dbReference type="ARBA" id="ARBA00004651"/>
    </source>
</evidence>
<dbReference type="EMBL" id="JOPJ01000009">
    <property type="protein sequence ID" value="OUJ12783.1"/>
    <property type="molecule type" value="Genomic_DNA"/>
</dbReference>
<dbReference type="PROSITE" id="PS00216">
    <property type="entry name" value="SUGAR_TRANSPORT_1"/>
    <property type="match status" value="1"/>
</dbReference>
<dbReference type="NCBIfam" id="TIGR00710">
    <property type="entry name" value="efflux_Bcr_CflA"/>
    <property type="match status" value="1"/>
</dbReference>
<keyword evidence="11" id="KW-1185">Reference proteome</keyword>
<keyword evidence="8" id="KW-0997">Cell inner membrane</keyword>
<dbReference type="PANTHER" id="PTHR23502:SF132">
    <property type="entry name" value="POLYAMINE TRANSPORTER 2-RELATED"/>
    <property type="match status" value="1"/>
</dbReference>
<proteinExistence type="inferred from homology"/>
<dbReference type="GO" id="GO:0042910">
    <property type="term" value="F:xenobiotic transmembrane transporter activity"/>
    <property type="evidence" value="ECO:0007669"/>
    <property type="project" value="InterPro"/>
</dbReference>
<protein>
    <recommendedName>
        <fullName evidence="8">Bcr/CflA family efflux transporter</fullName>
    </recommendedName>
</protein>
<accession>A0A252BV36</accession>
<dbReference type="InterPro" id="IPR036259">
    <property type="entry name" value="MFS_trans_sf"/>
</dbReference>
<evidence type="ECO:0000256" key="3">
    <source>
        <dbReference type="ARBA" id="ARBA00022448"/>
    </source>
</evidence>
<evidence type="ECO:0000256" key="5">
    <source>
        <dbReference type="ARBA" id="ARBA00022692"/>
    </source>
</evidence>
<keyword evidence="6 8" id="KW-1133">Transmembrane helix</keyword>
<evidence type="ECO:0000256" key="4">
    <source>
        <dbReference type="ARBA" id="ARBA00022475"/>
    </source>
</evidence>
<keyword evidence="7 8" id="KW-0472">Membrane</keyword>
<evidence type="ECO:0000256" key="2">
    <source>
        <dbReference type="ARBA" id="ARBA00006236"/>
    </source>
</evidence>
<keyword evidence="4" id="KW-1003">Cell membrane</keyword>
<feature type="transmembrane region" description="Helical" evidence="8">
    <location>
        <begin position="393"/>
        <end position="412"/>
    </location>
</feature>
<comment type="caution">
    <text evidence="10">The sequence shown here is derived from an EMBL/GenBank/DDBJ whole genome shotgun (WGS) entry which is preliminary data.</text>
</comment>
<sequence>MERPAAAQEGARPVFAAGVPGWLALLLGFLTAVGPISTDIYLPAFPAMEQSFHTTAGNVQFTLAIWFMGLAIGQLSVGPLADRYGRRMPLLVGNALYAAASAVCAFAPDVTTFSAARFVASIGASASLVVPTACVRDVVSDRAAGARMMSRLIMVMGVVPILAPMLGGLVVEFVSWRIIFWASAVYGVACVALVLWVLPETLPYQKRQSLSPITLLTRYVALLGDRGYSVYAMVTACSTFMSFSYLTAAPFVFVRLFHFSPLHFSMLFGVMAVFMIGASQVNGLLVGRVDPGRLLSGGVVLSVVGTVLMVGVSLWGGWYASPASKGYEVWLVIATMVLALAPTGIIFPNAMMMALADHPSQAGAASALAGTLQYVLGALAGVVVGLFAATSALPMAGCMCLGALMMLGMHMLRPTGRGGA</sequence>
<feature type="transmembrane region" description="Helical" evidence="8">
    <location>
        <begin position="294"/>
        <end position="318"/>
    </location>
</feature>
<evidence type="ECO:0000256" key="6">
    <source>
        <dbReference type="ARBA" id="ARBA00022989"/>
    </source>
</evidence>
<dbReference type="PROSITE" id="PS50850">
    <property type="entry name" value="MFS"/>
    <property type="match status" value="1"/>
</dbReference>
<feature type="transmembrane region" description="Helical" evidence="8">
    <location>
        <begin position="12"/>
        <end position="36"/>
    </location>
</feature>
<feature type="domain" description="Major facilitator superfamily (MFS) profile" evidence="9">
    <location>
        <begin position="23"/>
        <end position="420"/>
    </location>
</feature>
<feature type="transmembrane region" description="Helical" evidence="8">
    <location>
        <begin position="266"/>
        <end position="287"/>
    </location>
</feature>
<dbReference type="GO" id="GO:0005886">
    <property type="term" value="C:plasma membrane"/>
    <property type="evidence" value="ECO:0007669"/>
    <property type="project" value="UniProtKB-SubCell"/>
</dbReference>
<feature type="transmembrane region" description="Helical" evidence="8">
    <location>
        <begin position="330"/>
        <end position="350"/>
    </location>
</feature>
<comment type="subcellular location">
    <subcellularLocation>
        <location evidence="8">Cell inner membrane</location>
        <topology evidence="8">Multi-pass membrane protein</topology>
    </subcellularLocation>
    <subcellularLocation>
        <location evidence="1">Cell membrane</location>
        <topology evidence="1">Multi-pass membrane protein</topology>
    </subcellularLocation>
</comment>
<dbReference type="RefSeq" id="WP_257640895.1">
    <property type="nucleotide sequence ID" value="NZ_JOPJ01000009.1"/>
</dbReference>
<dbReference type="CDD" id="cd17320">
    <property type="entry name" value="MFS_MdfA_MDR_like"/>
    <property type="match status" value="1"/>
</dbReference>
<dbReference type="InterPro" id="IPR005829">
    <property type="entry name" value="Sugar_transporter_CS"/>
</dbReference>
<dbReference type="InterPro" id="IPR020846">
    <property type="entry name" value="MFS_dom"/>
</dbReference>
<evidence type="ECO:0000256" key="7">
    <source>
        <dbReference type="ARBA" id="ARBA00023136"/>
    </source>
</evidence>
<dbReference type="InterPro" id="IPR004812">
    <property type="entry name" value="Efflux_drug-R_Bcr/CmlA"/>
</dbReference>